<keyword evidence="2" id="KW-1185">Reference proteome</keyword>
<evidence type="ECO:0000313" key="2">
    <source>
        <dbReference type="Proteomes" id="UP000238479"/>
    </source>
</evidence>
<dbReference type="EMBL" id="PDCK01000012">
    <property type="protein sequence ID" value="PRQ61016.1"/>
    <property type="molecule type" value="Genomic_DNA"/>
</dbReference>
<name>A0A2P6SQS5_ROSCH</name>
<protein>
    <submittedName>
        <fullName evidence="1">Uncharacterized protein</fullName>
    </submittedName>
</protein>
<comment type="caution">
    <text evidence="1">The sequence shown here is derived from an EMBL/GenBank/DDBJ whole genome shotgun (WGS) entry which is preliminary data.</text>
</comment>
<evidence type="ECO:0000313" key="1">
    <source>
        <dbReference type="EMBL" id="PRQ61016.1"/>
    </source>
</evidence>
<reference evidence="1 2" key="1">
    <citation type="journal article" date="2018" name="Nat. Genet.">
        <title>The Rosa genome provides new insights in the design of modern roses.</title>
        <authorList>
            <person name="Bendahmane M."/>
        </authorList>
    </citation>
    <scope>NUCLEOTIDE SEQUENCE [LARGE SCALE GENOMIC DNA]</scope>
    <source>
        <strain evidence="2">cv. Old Blush</strain>
    </source>
</reference>
<gene>
    <name evidence="1" type="ORF">RchiOBHm_Chr0c12g0499611</name>
</gene>
<sequence length="66" mass="8006">MLAEIHEENQNNFKEIRQLNIREGGILENYDWLEHITRLTWHSMIGWTTSQAYLANYHWLKLCGKF</sequence>
<organism evidence="1 2">
    <name type="scientific">Rosa chinensis</name>
    <name type="common">China rose</name>
    <dbReference type="NCBI Taxonomy" id="74649"/>
    <lineage>
        <taxon>Eukaryota</taxon>
        <taxon>Viridiplantae</taxon>
        <taxon>Streptophyta</taxon>
        <taxon>Embryophyta</taxon>
        <taxon>Tracheophyta</taxon>
        <taxon>Spermatophyta</taxon>
        <taxon>Magnoliopsida</taxon>
        <taxon>eudicotyledons</taxon>
        <taxon>Gunneridae</taxon>
        <taxon>Pentapetalae</taxon>
        <taxon>rosids</taxon>
        <taxon>fabids</taxon>
        <taxon>Rosales</taxon>
        <taxon>Rosaceae</taxon>
        <taxon>Rosoideae</taxon>
        <taxon>Rosoideae incertae sedis</taxon>
        <taxon>Rosa</taxon>
    </lineage>
</organism>
<proteinExistence type="predicted"/>
<dbReference type="Gramene" id="PRQ61016">
    <property type="protein sequence ID" value="PRQ61016"/>
    <property type="gene ID" value="RchiOBHm_Chr0c12g0499611"/>
</dbReference>
<dbReference type="Proteomes" id="UP000238479">
    <property type="component" value="Unassembled WGS sequence"/>
</dbReference>
<dbReference type="AlphaFoldDB" id="A0A2P6SQS5"/>
<accession>A0A2P6SQS5</accession>